<dbReference type="AlphaFoldDB" id="A0A7V7KY08"/>
<proteinExistence type="predicted"/>
<dbReference type="InterPro" id="IPR023829">
    <property type="entry name" value="PGA_PgaD"/>
</dbReference>
<dbReference type="GO" id="GO:0043709">
    <property type="term" value="P:cell adhesion involved in single-species biofilm formation"/>
    <property type="evidence" value="ECO:0007669"/>
    <property type="project" value="InterPro"/>
</dbReference>
<comment type="caution">
    <text evidence="2">The sequence shown here is derived from an EMBL/GenBank/DDBJ whole genome shotgun (WGS) entry which is preliminary data.</text>
</comment>
<dbReference type="Proteomes" id="UP000463138">
    <property type="component" value="Unassembled WGS sequence"/>
</dbReference>
<feature type="transmembrane region" description="Helical" evidence="1">
    <location>
        <begin position="12"/>
        <end position="32"/>
    </location>
</feature>
<gene>
    <name evidence="2" type="primary">pgaD</name>
    <name evidence="2" type="ORF">DT594_10250</name>
</gene>
<evidence type="ECO:0000313" key="2">
    <source>
        <dbReference type="EMBL" id="KAA0695206.1"/>
    </source>
</evidence>
<keyword evidence="1" id="KW-0812">Transmembrane</keyword>
<keyword evidence="1" id="KW-1133">Transmembrane helix</keyword>
<keyword evidence="1" id="KW-0472">Membrane</keyword>
<evidence type="ECO:0000256" key="1">
    <source>
        <dbReference type="SAM" id="Phobius"/>
    </source>
</evidence>
<dbReference type="OrthoDB" id="7018808at2"/>
<organism evidence="2 3">
    <name type="scientific">Halopseudomonas laoshanensis</name>
    <dbReference type="NCBI Taxonomy" id="2268758"/>
    <lineage>
        <taxon>Bacteria</taxon>
        <taxon>Pseudomonadati</taxon>
        <taxon>Pseudomonadota</taxon>
        <taxon>Gammaproteobacteria</taxon>
        <taxon>Pseudomonadales</taxon>
        <taxon>Pseudomonadaceae</taxon>
        <taxon>Halopseudomonas</taxon>
    </lineage>
</organism>
<dbReference type="NCBIfam" id="TIGR03940">
    <property type="entry name" value="PGA_PgaD"/>
    <property type="match status" value="1"/>
</dbReference>
<dbReference type="Pfam" id="PF13994">
    <property type="entry name" value="PgaD"/>
    <property type="match status" value="1"/>
</dbReference>
<feature type="transmembrane region" description="Helical" evidence="1">
    <location>
        <begin position="61"/>
        <end position="81"/>
    </location>
</feature>
<keyword evidence="3" id="KW-1185">Reference proteome</keyword>
<dbReference type="EMBL" id="QOVF01000002">
    <property type="protein sequence ID" value="KAA0695206.1"/>
    <property type="molecule type" value="Genomic_DNA"/>
</dbReference>
<accession>A0A7V7KY08</accession>
<evidence type="ECO:0000313" key="3">
    <source>
        <dbReference type="Proteomes" id="UP000463138"/>
    </source>
</evidence>
<sequence length="161" mass="18440">MNLIHTPRHWLPRLVDIILTVIAWVVFIWLMYNGIIDLIDDQKQGPRIEMGTQLLSGLDSLLLYLVLSLLVACILSIWATYRRKQAAGFERRKRVPIMSDATLSSSFGVDPRLTKLLQEQQVLTVHNDEDGHLLSVEMPDLNKHYAARKQQAKPELVGERT</sequence>
<dbReference type="RefSeq" id="WP_096347030.1">
    <property type="nucleotide sequence ID" value="NZ_JBHOFR010000001.1"/>
</dbReference>
<reference evidence="2 3" key="1">
    <citation type="submission" date="2018-07" db="EMBL/GenBank/DDBJ databases">
        <title>Pseudomonas laoshanensis sp. nov., isolated from soil.</title>
        <authorList>
            <person name="Sun J."/>
            <person name="Yu L."/>
            <person name="Wang M."/>
            <person name="Zhang C."/>
        </authorList>
    </citation>
    <scope>NUCLEOTIDE SEQUENCE [LARGE SCALE GENOMIC DNA]</scope>
    <source>
        <strain evidence="2 3">Y22</strain>
    </source>
</reference>
<protein>
    <submittedName>
        <fullName evidence="2">Poly-beta-1,6-N-acetyl-D-glucosamine biosynthesis protein PgaD</fullName>
    </submittedName>
</protein>
<name>A0A7V7KY08_9GAMM</name>